<reference evidence="2 3" key="1">
    <citation type="submission" date="2015-11" db="EMBL/GenBank/DDBJ databases">
        <title>Sequence of Pedobacter ginsenosidimutans.</title>
        <authorList>
            <person name="Carson E."/>
            <person name="Keyser V."/>
            <person name="Newman J."/>
            <person name="Miller J."/>
        </authorList>
    </citation>
    <scope>NUCLEOTIDE SEQUENCE [LARGE SCALE GENOMIC DNA]</scope>
    <source>
        <strain evidence="2 3">KACC 14530</strain>
    </source>
</reference>
<dbReference type="SUPFAM" id="SSF53335">
    <property type="entry name" value="S-adenosyl-L-methionine-dependent methyltransferases"/>
    <property type="match status" value="1"/>
</dbReference>
<dbReference type="Gene3D" id="3.40.50.150">
    <property type="entry name" value="Vaccinia Virus protein VP39"/>
    <property type="match status" value="1"/>
</dbReference>
<dbReference type="GO" id="GO:0008171">
    <property type="term" value="F:O-methyltransferase activity"/>
    <property type="evidence" value="ECO:0007669"/>
    <property type="project" value="TreeGrafter"/>
</dbReference>
<dbReference type="RefSeq" id="WP_057932668.1">
    <property type="nucleotide sequence ID" value="NZ_LMZQ01000007.1"/>
</dbReference>
<dbReference type="OrthoDB" id="9812600at2"/>
<feature type="domain" description="Methyltransferase FkbM" evidence="1">
    <location>
        <begin position="47"/>
        <end position="200"/>
    </location>
</feature>
<protein>
    <recommendedName>
        <fullName evidence="1">Methyltransferase FkbM domain-containing protein</fullName>
    </recommendedName>
</protein>
<dbReference type="PANTHER" id="PTHR36973">
    <property type="entry name" value="SLL1456 PROTEIN-RELATED"/>
    <property type="match status" value="1"/>
</dbReference>
<evidence type="ECO:0000259" key="1">
    <source>
        <dbReference type="Pfam" id="PF05050"/>
    </source>
</evidence>
<dbReference type="InterPro" id="IPR006342">
    <property type="entry name" value="FkbM_mtfrase"/>
</dbReference>
<name>A0A0T5VPU4_9SPHI</name>
<dbReference type="PANTHER" id="PTHR36973:SF4">
    <property type="entry name" value="NODULATION PROTEIN"/>
    <property type="match status" value="1"/>
</dbReference>
<organism evidence="2 3">
    <name type="scientific">Pedobacter ginsenosidimutans</name>
    <dbReference type="NCBI Taxonomy" id="687842"/>
    <lineage>
        <taxon>Bacteria</taxon>
        <taxon>Pseudomonadati</taxon>
        <taxon>Bacteroidota</taxon>
        <taxon>Sphingobacteriia</taxon>
        <taxon>Sphingobacteriales</taxon>
        <taxon>Sphingobacteriaceae</taxon>
        <taxon>Pedobacter</taxon>
    </lineage>
</organism>
<dbReference type="Proteomes" id="UP000051950">
    <property type="component" value="Unassembled WGS sequence"/>
</dbReference>
<dbReference type="InterPro" id="IPR053188">
    <property type="entry name" value="FkbM_Methyltransferase"/>
</dbReference>
<dbReference type="AlphaFoldDB" id="A0A0T5VPU4"/>
<dbReference type="Pfam" id="PF05050">
    <property type="entry name" value="Methyltransf_21"/>
    <property type="match status" value="1"/>
</dbReference>
<comment type="caution">
    <text evidence="2">The sequence shown here is derived from an EMBL/GenBank/DDBJ whole genome shotgun (WGS) entry which is preliminary data.</text>
</comment>
<evidence type="ECO:0000313" key="3">
    <source>
        <dbReference type="Proteomes" id="UP000051950"/>
    </source>
</evidence>
<accession>A0A0T5VPU4</accession>
<dbReference type="NCBIfam" id="TIGR01444">
    <property type="entry name" value="fkbM_fam"/>
    <property type="match status" value="1"/>
</dbReference>
<gene>
    <name evidence="2" type="ORF">ASU31_12695</name>
</gene>
<sequence length="240" mass="27546">MNLFKILGKLVPFATKLDIQHKLGVPHMFWSIRNIQRLGFNPKYIIDAGAYNGEWTKDCLKIFPRAKILMIEGQESKKEQLSKYTNKNISLEIGLVGKEIGKKVKFINNESNSNIFSKSSPSEYNRELTTINFLAQKNQFPQIDFIKLDIQGYELEALKGASMYLPNIEVILIEVSLIDIGNSGVPLIKEVIDYMFENNFVTYDICNTRIRRPLDHALWQTDLIFVSKDSNLLKSTAYSN</sequence>
<dbReference type="STRING" id="687842.ASU31_12695"/>
<keyword evidence="3" id="KW-1185">Reference proteome</keyword>
<proteinExistence type="predicted"/>
<dbReference type="InterPro" id="IPR029063">
    <property type="entry name" value="SAM-dependent_MTases_sf"/>
</dbReference>
<evidence type="ECO:0000313" key="2">
    <source>
        <dbReference type="EMBL" id="KRT15837.1"/>
    </source>
</evidence>
<dbReference type="EMBL" id="LMZQ01000007">
    <property type="protein sequence ID" value="KRT15837.1"/>
    <property type="molecule type" value="Genomic_DNA"/>
</dbReference>